<evidence type="ECO:0000313" key="2">
    <source>
        <dbReference type="Proteomes" id="UP000299102"/>
    </source>
</evidence>
<gene>
    <name evidence="1" type="ORF">EVAR_85440_1</name>
</gene>
<comment type="caution">
    <text evidence="1">The sequence shown here is derived from an EMBL/GenBank/DDBJ whole genome shotgun (WGS) entry which is preliminary data.</text>
</comment>
<sequence length="84" mass="9223">MLYRCEQASVGRAAGAGAGAEGGAIRLSVCQKQAHITVWQTVQMMRVESRGEPPIGIARPRVFTGDRERKLVTEHSLFLSERLV</sequence>
<name>A0A4C1WII8_EUMVA</name>
<dbReference type="EMBL" id="BGZK01000577">
    <property type="protein sequence ID" value="GBP51228.1"/>
    <property type="molecule type" value="Genomic_DNA"/>
</dbReference>
<dbReference type="Proteomes" id="UP000299102">
    <property type="component" value="Unassembled WGS sequence"/>
</dbReference>
<accession>A0A4C1WII8</accession>
<dbReference type="AlphaFoldDB" id="A0A4C1WII8"/>
<proteinExistence type="predicted"/>
<organism evidence="1 2">
    <name type="scientific">Eumeta variegata</name>
    <name type="common">Bagworm moth</name>
    <name type="synonym">Eumeta japonica</name>
    <dbReference type="NCBI Taxonomy" id="151549"/>
    <lineage>
        <taxon>Eukaryota</taxon>
        <taxon>Metazoa</taxon>
        <taxon>Ecdysozoa</taxon>
        <taxon>Arthropoda</taxon>
        <taxon>Hexapoda</taxon>
        <taxon>Insecta</taxon>
        <taxon>Pterygota</taxon>
        <taxon>Neoptera</taxon>
        <taxon>Endopterygota</taxon>
        <taxon>Lepidoptera</taxon>
        <taxon>Glossata</taxon>
        <taxon>Ditrysia</taxon>
        <taxon>Tineoidea</taxon>
        <taxon>Psychidae</taxon>
        <taxon>Oiketicinae</taxon>
        <taxon>Eumeta</taxon>
    </lineage>
</organism>
<protein>
    <submittedName>
        <fullName evidence="1">Uncharacterized protein</fullName>
    </submittedName>
</protein>
<evidence type="ECO:0000313" key="1">
    <source>
        <dbReference type="EMBL" id="GBP51228.1"/>
    </source>
</evidence>
<reference evidence="1 2" key="1">
    <citation type="journal article" date="2019" name="Commun. Biol.">
        <title>The bagworm genome reveals a unique fibroin gene that provides high tensile strength.</title>
        <authorList>
            <person name="Kono N."/>
            <person name="Nakamura H."/>
            <person name="Ohtoshi R."/>
            <person name="Tomita M."/>
            <person name="Numata K."/>
            <person name="Arakawa K."/>
        </authorList>
    </citation>
    <scope>NUCLEOTIDE SEQUENCE [LARGE SCALE GENOMIC DNA]</scope>
</reference>
<keyword evidence="2" id="KW-1185">Reference proteome</keyword>